<reference evidence="5" key="1">
    <citation type="journal article" date="2019" name="Int. J. Syst. Evol. Microbiol.">
        <title>The Global Catalogue of Microorganisms (GCM) 10K type strain sequencing project: providing services to taxonomists for standard genome sequencing and annotation.</title>
        <authorList>
            <consortium name="The Broad Institute Genomics Platform"/>
            <consortium name="The Broad Institute Genome Sequencing Center for Infectious Disease"/>
            <person name="Wu L."/>
            <person name="Ma J."/>
        </authorList>
    </citation>
    <scope>NUCLEOTIDE SEQUENCE [LARGE SCALE GENOMIC DNA]</scope>
    <source>
        <strain evidence="5">CGMCC 1.15111</strain>
    </source>
</reference>
<dbReference type="RefSeq" id="WP_189631666.1">
    <property type="nucleotide sequence ID" value="NZ_BNAG01000006.1"/>
</dbReference>
<dbReference type="PANTHER" id="PTHR30273:SF2">
    <property type="entry name" value="PROTEIN FECR"/>
    <property type="match status" value="1"/>
</dbReference>
<dbReference type="InterPro" id="IPR012373">
    <property type="entry name" value="Ferrdict_sens_TM"/>
</dbReference>
<gene>
    <name evidence="4" type="ORF">GCM10011340_35530</name>
</gene>
<keyword evidence="5" id="KW-1185">Reference proteome</keyword>
<dbReference type="Pfam" id="PF04773">
    <property type="entry name" value="FecR"/>
    <property type="match status" value="1"/>
</dbReference>
<dbReference type="Gene3D" id="2.60.120.1440">
    <property type="match status" value="1"/>
</dbReference>
<accession>A0ABQ3ICR3</accession>
<feature type="domain" description="FecR protein" evidence="2">
    <location>
        <begin position="97"/>
        <end position="188"/>
    </location>
</feature>
<comment type="caution">
    <text evidence="4">The sequence shown here is derived from an EMBL/GenBank/DDBJ whole genome shotgun (WGS) entry which is preliminary data.</text>
</comment>
<name>A0ABQ3ICR3_9BACT</name>
<keyword evidence="1" id="KW-0472">Membrane</keyword>
<dbReference type="PIRSF" id="PIRSF018266">
    <property type="entry name" value="FecR"/>
    <property type="match status" value="1"/>
</dbReference>
<proteinExistence type="predicted"/>
<evidence type="ECO:0000259" key="3">
    <source>
        <dbReference type="Pfam" id="PF16344"/>
    </source>
</evidence>
<protein>
    <recommendedName>
        <fullName evidence="6">FecR protein domain-containing protein</fullName>
    </recommendedName>
</protein>
<dbReference type="Gene3D" id="3.55.50.30">
    <property type="match status" value="1"/>
</dbReference>
<dbReference type="InterPro" id="IPR032508">
    <property type="entry name" value="FecR_C"/>
</dbReference>
<dbReference type="Proteomes" id="UP000658258">
    <property type="component" value="Unassembled WGS sequence"/>
</dbReference>
<evidence type="ECO:0000256" key="1">
    <source>
        <dbReference type="SAM" id="Phobius"/>
    </source>
</evidence>
<organism evidence="4 5">
    <name type="scientific">Roseivirga thermotolerans</name>
    <dbReference type="NCBI Taxonomy" id="1758176"/>
    <lineage>
        <taxon>Bacteria</taxon>
        <taxon>Pseudomonadati</taxon>
        <taxon>Bacteroidota</taxon>
        <taxon>Cytophagia</taxon>
        <taxon>Cytophagales</taxon>
        <taxon>Roseivirgaceae</taxon>
        <taxon>Roseivirga</taxon>
    </lineage>
</organism>
<dbReference type="InterPro" id="IPR006860">
    <property type="entry name" value="FecR"/>
</dbReference>
<feature type="domain" description="Protein FecR C-terminal" evidence="3">
    <location>
        <begin position="229"/>
        <end position="295"/>
    </location>
</feature>
<evidence type="ECO:0000313" key="4">
    <source>
        <dbReference type="EMBL" id="GHE75552.1"/>
    </source>
</evidence>
<evidence type="ECO:0008006" key="6">
    <source>
        <dbReference type="Google" id="ProtNLM"/>
    </source>
</evidence>
<dbReference type="PANTHER" id="PTHR30273">
    <property type="entry name" value="PERIPLASMIC SIGNAL SENSOR AND SIGMA FACTOR ACTIVATOR FECR-RELATED"/>
    <property type="match status" value="1"/>
</dbReference>
<sequence length="296" mass="33744">MKEDNLIDNWLKQELPPEEKEAMEKLIAFTEKLDAPHGKSQNEAWEQLTRKIEERAPDNEKIMQPSKPRRAWLWAAAAAIIALVIYVNFSAGNKIITVRAASGQLTTITLPDNSMVTLNAGTVMSYKEKNWERNRWVVLSGEAFFDITPGNEFKVIGDNYQVKVLGTSFNLYNRSKHLRVSVFTGTVEVSNNEDKVVLNSGEEALLHKNQLKTQAFDLTRTATWRSGSFYFDAQPLSQVVEELERQFNIKILSEQPLSERYYSGYFNTSNLNEALQLVFVPMGLKFSRNGDQVIVE</sequence>
<evidence type="ECO:0000259" key="2">
    <source>
        <dbReference type="Pfam" id="PF04773"/>
    </source>
</evidence>
<feature type="transmembrane region" description="Helical" evidence="1">
    <location>
        <begin position="71"/>
        <end position="89"/>
    </location>
</feature>
<dbReference type="EMBL" id="BNAG01000006">
    <property type="protein sequence ID" value="GHE75552.1"/>
    <property type="molecule type" value="Genomic_DNA"/>
</dbReference>
<dbReference type="Pfam" id="PF16344">
    <property type="entry name" value="FecR_C"/>
    <property type="match status" value="1"/>
</dbReference>
<evidence type="ECO:0000313" key="5">
    <source>
        <dbReference type="Proteomes" id="UP000658258"/>
    </source>
</evidence>
<keyword evidence="1" id="KW-1133">Transmembrane helix</keyword>
<keyword evidence="1" id="KW-0812">Transmembrane</keyword>